<reference evidence="4" key="1">
    <citation type="journal article" date="2019" name="Int. J. Syst. Evol. Microbiol.">
        <title>The Global Catalogue of Microorganisms (GCM) 10K type strain sequencing project: providing services to taxonomists for standard genome sequencing and annotation.</title>
        <authorList>
            <consortium name="The Broad Institute Genomics Platform"/>
            <consortium name="The Broad Institute Genome Sequencing Center for Infectious Disease"/>
            <person name="Wu L."/>
            <person name="Ma J."/>
        </authorList>
    </citation>
    <scope>NUCLEOTIDE SEQUENCE [LARGE SCALE GENOMIC DNA]</scope>
    <source>
        <strain evidence="4">JCM 31405</strain>
    </source>
</reference>
<proteinExistence type="predicted"/>
<feature type="domain" description="DUF4097" evidence="2">
    <location>
        <begin position="167"/>
        <end position="300"/>
    </location>
</feature>
<organism evidence="3 4">
    <name type="scientific">Deinococcus sedimenti</name>
    <dbReference type="NCBI Taxonomy" id="1867090"/>
    <lineage>
        <taxon>Bacteria</taxon>
        <taxon>Thermotogati</taxon>
        <taxon>Deinococcota</taxon>
        <taxon>Deinococci</taxon>
        <taxon>Deinococcales</taxon>
        <taxon>Deinococcaceae</taxon>
        <taxon>Deinococcus</taxon>
    </lineage>
</organism>
<accession>A0ABQ2RXR6</accession>
<dbReference type="Pfam" id="PF13349">
    <property type="entry name" value="DUF4097"/>
    <property type="match status" value="1"/>
</dbReference>
<dbReference type="EMBL" id="BMQN01000001">
    <property type="protein sequence ID" value="GGR78875.1"/>
    <property type="molecule type" value="Genomic_DNA"/>
</dbReference>
<evidence type="ECO:0000259" key="2">
    <source>
        <dbReference type="Pfam" id="PF13349"/>
    </source>
</evidence>
<evidence type="ECO:0000256" key="1">
    <source>
        <dbReference type="SAM" id="MobiDB-lite"/>
    </source>
</evidence>
<feature type="region of interest" description="Disordered" evidence="1">
    <location>
        <begin position="302"/>
        <end position="358"/>
    </location>
</feature>
<dbReference type="InterPro" id="IPR025164">
    <property type="entry name" value="Toastrack_DUF4097"/>
</dbReference>
<evidence type="ECO:0000313" key="3">
    <source>
        <dbReference type="EMBL" id="GGR78875.1"/>
    </source>
</evidence>
<dbReference type="Proteomes" id="UP000644548">
    <property type="component" value="Unassembled WGS sequence"/>
</dbReference>
<feature type="compositionally biased region" description="Pro residues" evidence="1">
    <location>
        <begin position="343"/>
        <end position="358"/>
    </location>
</feature>
<evidence type="ECO:0000313" key="4">
    <source>
        <dbReference type="Proteomes" id="UP000644548"/>
    </source>
</evidence>
<sequence>MTNLPPARPLAPTLTRMAQGLLVAAAGMALVWHGSARTLTPGMSVQDTPISVQLDGPLPLDLASSAAVTVRSDRADLTVTPLPAGSPYALRGRAHHRARNPVQAEVTRQGRAITAALTLNVQPLRERGVIIGGSEGVQHELDAALSRDLPITLSTSSVSGDQRLTLTPLRLRALTVRSDTGDQTLTLPAREAGAISVVSRSGQVALTAPGGSRSDALRVNTGSGDQFLNLTGLTTQTLGIGTDSGRVRLTLPVITGRGTVTTGSGDLRVTATTRTRGTLDIRTQSGRVTLILPPTLTARVRYPDRDTDTFPPDQPPSPAPDLDVFVDAGRDKVTVTTSTNDTPPSPPRPPSPPSPTRR</sequence>
<protein>
    <recommendedName>
        <fullName evidence="2">DUF4097 domain-containing protein</fullName>
    </recommendedName>
</protein>
<comment type="caution">
    <text evidence="3">The sequence shown here is derived from an EMBL/GenBank/DDBJ whole genome shotgun (WGS) entry which is preliminary data.</text>
</comment>
<keyword evidence="4" id="KW-1185">Reference proteome</keyword>
<gene>
    <name evidence="3" type="ORF">GCM10008960_02100</name>
</gene>
<dbReference type="RefSeq" id="WP_229783527.1">
    <property type="nucleotide sequence ID" value="NZ_BMQN01000001.1"/>
</dbReference>
<name>A0ABQ2RXR6_9DEIO</name>